<comment type="subcellular location">
    <subcellularLocation>
        <location evidence="1 7">Cell membrane</location>
        <topology evidence="1 7">Multi-pass membrane protein</topology>
    </subcellularLocation>
</comment>
<dbReference type="InterPro" id="IPR000515">
    <property type="entry name" value="MetI-like"/>
</dbReference>
<dbReference type="PANTHER" id="PTHR30151">
    <property type="entry name" value="ALKANE SULFONATE ABC TRANSPORTER-RELATED, MEMBRANE SUBUNIT"/>
    <property type="match status" value="1"/>
</dbReference>
<evidence type="ECO:0000256" key="6">
    <source>
        <dbReference type="ARBA" id="ARBA00023136"/>
    </source>
</evidence>
<keyword evidence="3" id="KW-1003">Cell membrane</keyword>
<evidence type="ECO:0000313" key="10">
    <source>
        <dbReference type="Proteomes" id="UP000037685"/>
    </source>
</evidence>
<evidence type="ECO:0000256" key="1">
    <source>
        <dbReference type="ARBA" id="ARBA00004651"/>
    </source>
</evidence>
<keyword evidence="4 7" id="KW-0812">Transmembrane</keyword>
<feature type="domain" description="ABC transmembrane type-1" evidence="8">
    <location>
        <begin position="54"/>
        <end position="238"/>
    </location>
</feature>
<dbReference type="EMBL" id="LHCI01000106">
    <property type="protein sequence ID" value="KOX90789.1"/>
    <property type="molecule type" value="Genomic_DNA"/>
</dbReference>
<proteinExistence type="inferred from homology"/>
<sequence length="257" mass="28216">MRGLRVRLWQAGLLLAFLGLWEWASRTGRIDPFFFSKPSDILARVWRWFATGEVYPHLYVTSVEMLLAFFFGTFFGVLMGLWLALSPGVALVLDPYVKALNAIPRVVLAPIFTLWFGLGILSKVALGVTLVFFVTFFNTYQGVKEVSPVVLNNARLLGAKRGHLLRHIYLPAAASWIFSSLRTSIGFAVIGAVVGEYLGSAAGLGYLIAQAEGVFDTTGVFAGMVVLMVFVLVLDALVGALERRLLVWRPRAEGGEA</sequence>
<evidence type="ECO:0000256" key="2">
    <source>
        <dbReference type="ARBA" id="ARBA00022448"/>
    </source>
</evidence>
<evidence type="ECO:0000256" key="7">
    <source>
        <dbReference type="RuleBase" id="RU363032"/>
    </source>
</evidence>
<feature type="transmembrane region" description="Helical" evidence="7">
    <location>
        <begin position="188"/>
        <end position="208"/>
    </location>
</feature>
<dbReference type="PROSITE" id="PS50928">
    <property type="entry name" value="ABC_TM1"/>
    <property type="match status" value="1"/>
</dbReference>
<dbReference type="Pfam" id="PF00528">
    <property type="entry name" value="BPD_transp_1"/>
    <property type="match status" value="1"/>
</dbReference>
<gene>
    <name evidence="9" type="primary">ssuC_2</name>
    <name evidence="9" type="ORF">BVI061214_01983</name>
</gene>
<dbReference type="Proteomes" id="UP000037685">
    <property type="component" value="Unassembled WGS sequence"/>
</dbReference>
<evidence type="ECO:0000313" key="9">
    <source>
        <dbReference type="EMBL" id="KOX90789.1"/>
    </source>
</evidence>
<dbReference type="AlphaFoldDB" id="A0A0M9AF75"/>
<evidence type="ECO:0000256" key="3">
    <source>
        <dbReference type="ARBA" id="ARBA00022475"/>
    </source>
</evidence>
<reference evidence="9 10" key="1">
    <citation type="submission" date="2015-07" db="EMBL/GenBank/DDBJ databases">
        <authorList>
            <person name="Noorani M."/>
        </authorList>
    </citation>
    <scope>NUCLEOTIDE SEQUENCE [LARGE SCALE GENOMIC DNA]</scope>
    <source>
        <strain evidence="10">ATCC 25104 / DSM 625 / JCM 10724 / NBRC 103206 / NCIMB 11243 / YT-1</strain>
    </source>
</reference>
<dbReference type="RefSeq" id="WP_053768275.1">
    <property type="nucleotide sequence ID" value="NZ_LHCI01000106.1"/>
</dbReference>
<evidence type="ECO:0000256" key="4">
    <source>
        <dbReference type="ARBA" id="ARBA00022692"/>
    </source>
</evidence>
<feature type="transmembrane region" description="Helical" evidence="7">
    <location>
        <begin position="65"/>
        <end position="85"/>
    </location>
</feature>
<evidence type="ECO:0000256" key="5">
    <source>
        <dbReference type="ARBA" id="ARBA00022989"/>
    </source>
</evidence>
<evidence type="ECO:0000259" key="8">
    <source>
        <dbReference type="PROSITE" id="PS50928"/>
    </source>
</evidence>
<name>A0A0M9AF75_THEAQ</name>
<organism evidence="9 10">
    <name type="scientific">Thermus aquaticus</name>
    <dbReference type="NCBI Taxonomy" id="271"/>
    <lineage>
        <taxon>Bacteria</taxon>
        <taxon>Thermotogati</taxon>
        <taxon>Deinococcota</taxon>
        <taxon>Deinococci</taxon>
        <taxon>Thermales</taxon>
        <taxon>Thermaceae</taxon>
        <taxon>Thermus</taxon>
    </lineage>
</organism>
<comment type="similarity">
    <text evidence="7">Belongs to the binding-protein-dependent transport system permease family.</text>
</comment>
<feature type="transmembrane region" description="Helical" evidence="7">
    <location>
        <begin position="220"/>
        <end position="241"/>
    </location>
</feature>
<dbReference type="Gene3D" id="1.10.3720.10">
    <property type="entry name" value="MetI-like"/>
    <property type="match status" value="1"/>
</dbReference>
<keyword evidence="2 7" id="KW-0813">Transport</keyword>
<dbReference type="GO" id="GO:0055085">
    <property type="term" value="P:transmembrane transport"/>
    <property type="evidence" value="ECO:0007669"/>
    <property type="project" value="InterPro"/>
</dbReference>
<keyword evidence="6 7" id="KW-0472">Membrane</keyword>
<dbReference type="PANTHER" id="PTHR30151:SF20">
    <property type="entry name" value="ABC TRANSPORTER PERMEASE PROTEIN HI_0355-RELATED"/>
    <property type="match status" value="1"/>
</dbReference>
<dbReference type="CDD" id="cd06261">
    <property type="entry name" value="TM_PBP2"/>
    <property type="match status" value="1"/>
</dbReference>
<dbReference type="PATRIC" id="fig|271.14.peg.2059"/>
<keyword evidence="5 7" id="KW-1133">Transmembrane helix</keyword>
<dbReference type="GO" id="GO:0005886">
    <property type="term" value="C:plasma membrane"/>
    <property type="evidence" value="ECO:0007669"/>
    <property type="project" value="UniProtKB-SubCell"/>
</dbReference>
<protein>
    <submittedName>
        <fullName evidence="9">Putative aliphatic sulfonates transport permease protein SsuC</fullName>
    </submittedName>
</protein>
<feature type="transmembrane region" description="Helical" evidence="7">
    <location>
        <begin position="106"/>
        <end position="137"/>
    </location>
</feature>
<accession>A0A0M9AF75</accession>
<comment type="caution">
    <text evidence="9">The sequence shown here is derived from an EMBL/GenBank/DDBJ whole genome shotgun (WGS) entry which is preliminary data.</text>
</comment>
<dbReference type="InterPro" id="IPR035906">
    <property type="entry name" value="MetI-like_sf"/>
</dbReference>
<dbReference type="SUPFAM" id="SSF161098">
    <property type="entry name" value="MetI-like"/>
    <property type="match status" value="1"/>
</dbReference>